<feature type="transmembrane region" description="Helical" evidence="8">
    <location>
        <begin position="82"/>
        <end position="104"/>
    </location>
</feature>
<evidence type="ECO:0000256" key="6">
    <source>
        <dbReference type="ARBA" id="ARBA00022989"/>
    </source>
</evidence>
<feature type="transmembrane region" description="Helical" evidence="8">
    <location>
        <begin position="35"/>
        <end position="62"/>
    </location>
</feature>
<comment type="caution">
    <text evidence="9">The sequence shown here is derived from an EMBL/GenBank/DDBJ whole genome shotgun (WGS) entry which is preliminary data.</text>
</comment>
<evidence type="ECO:0000256" key="7">
    <source>
        <dbReference type="ARBA" id="ARBA00023136"/>
    </source>
</evidence>
<dbReference type="GO" id="GO:0015099">
    <property type="term" value="F:nickel cation transmembrane transporter activity"/>
    <property type="evidence" value="ECO:0007669"/>
    <property type="project" value="UniProtKB-UniRule"/>
</dbReference>
<dbReference type="AlphaFoldDB" id="A0A7W9U3T5"/>
<comment type="subcellular location">
    <subcellularLocation>
        <location evidence="8">Cell membrane</location>
        <topology evidence="8">Multi-pass membrane protein</topology>
    </subcellularLocation>
    <subcellularLocation>
        <location evidence="1">Endomembrane system</location>
        <topology evidence="1">Multi-pass membrane protein</topology>
    </subcellularLocation>
</comment>
<evidence type="ECO:0000256" key="4">
    <source>
        <dbReference type="ARBA" id="ARBA00022596"/>
    </source>
</evidence>
<dbReference type="PANTHER" id="PTHR31611:SF0">
    <property type="entry name" value="HIGH-AFFINITY NICKEL TRANSPORT PROTEIN NIC1"/>
    <property type="match status" value="1"/>
</dbReference>
<evidence type="ECO:0000256" key="3">
    <source>
        <dbReference type="ARBA" id="ARBA00022448"/>
    </source>
</evidence>
<comment type="similarity">
    <text evidence="2 8">Belongs to the NiCoT transporter (TC 2.A.52) family.</text>
</comment>
<keyword evidence="3 8" id="KW-0813">Transport</keyword>
<keyword evidence="7 8" id="KW-0472">Membrane</keyword>
<dbReference type="InterPro" id="IPR004688">
    <property type="entry name" value="Ni/Co_transpt"/>
</dbReference>
<dbReference type="PANTHER" id="PTHR31611">
    <property type="entry name" value="HIGH-AFFINITY NICKEL TRANSPORT PROTEIN NIC1"/>
    <property type="match status" value="1"/>
</dbReference>
<accession>A0A7W9U3T5</accession>
<proteinExistence type="inferred from homology"/>
<keyword evidence="6 8" id="KW-1133">Transmembrane helix</keyword>
<evidence type="ECO:0000256" key="8">
    <source>
        <dbReference type="RuleBase" id="RU362101"/>
    </source>
</evidence>
<evidence type="ECO:0000256" key="1">
    <source>
        <dbReference type="ARBA" id="ARBA00004127"/>
    </source>
</evidence>
<protein>
    <recommendedName>
        <fullName evidence="8">Nickel/cobalt efflux system</fullName>
    </recommendedName>
</protein>
<evidence type="ECO:0000313" key="10">
    <source>
        <dbReference type="Proteomes" id="UP000571554"/>
    </source>
</evidence>
<name>A0A7W9U3T5_9BURK</name>
<evidence type="ECO:0000256" key="5">
    <source>
        <dbReference type="ARBA" id="ARBA00022692"/>
    </source>
</evidence>
<keyword evidence="4" id="KW-0533">Nickel</keyword>
<dbReference type="GO" id="GO:0012505">
    <property type="term" value="C:endomembrane system"/>
    <property type="evidence" value="ECO:0007669"/>
    <property type="project" value="UniProtKB-SubCell"/>
</dbReference>
<evidence type="ECO:0000256" key="2">
    <source>
        <dbReference type="ARBA" id="ARBA00010892"/>
    </source>
</evidence>
<dbReference type="GO" id="GO:0005886">
    <property type="term" value="C:plasma membrane"/>
    <property type="evidence" value="ECO:0007669"/>
    <property type="project" value="UniProtKB-SubCell"/>
</dbReference>
<organism evidence="9 10">
    <name type="scientific">Paraburkholderia bannensis</name>
    <dbReference type="NCBI Taxonomy" id="765414"/>
    <lineage>
        <taxon>Bacteria</taxon>
        <taxon>Pseudomonadati</taxon>
        <taxon>Pseudomonadota</taxon>
        <taxon>Betaproteobacteria</taxon>
        <taxon>Burkholderiales</taxon>
        <taxon>Burkholderiaceae</taxon>
        <taxon>Paraburkholderia</taxon>
    </lineage>
</organism>
<dbReference type="Pfam" id="PF03824">
    <property type="entry name" value="NicO"/>
    <property type="match status" value="1"/>
</dbReference>
<sequence length="212" mass="23748">MLTPGRRVCGCPPQNCERRVHVIEDWAFVRPIHKLYYNLTITLVSVAVAVLIGGIETLGLLADQFKFKGGFWDLTGTLNDNFNNLGFVIIGVFVFARVALFLIYRAKGYDNPPTFQSGKWLAFAGKRAGYVPLCFDIAYQLVEQTVELLALAHAQRLQGVLLVGNMMRKDFVDQIEALLRQTDIHTAPILRGSAPFNQPRTFEPVKPACHRA</sequence>
<keyword evidence="10" id="KW-1185">Reference proteome</keyword>
<dbReference type="InterPro" id="IPR011541">
    <property type="entry name" value="Ni/Co_transpt_high_affinity"/>
</dbReference>
<dbReference type="Proteomes" id="UP000571554">
    <property type="component" value="Unassembled WGS sequence"/>
</dbReference>
<keyword evidence="5 8" id="KW-0812">Transmembrane</keyword>
<dbReference type="EMBL" id="JACHBW010000019">
    <property type="protein sequence ID" value="MBB6105726.1"/>
    <property type="molecule type" value="Genomic_DNA"/>
</dbReference>
<evidence type="ECO:0000313" key="9">
    <source>
        <dbReference type="EMBL" id="MBB6105726.1"/>
    </source>
</evidence>
<reference evidence="9 10" key="1">
    <citation type="submission" date="2020-08" db="EMBL/GenBank/DDBJ databases">
        <title>Above-ground endophytic microbial communities from plants in different locations in the United States.</title>
        <authorList>
            <person name="Frank C."/>
        </authorList>
    </citation>
    <scope>NUCLEOTIDE SEQUENCE [LARGE SCALE GENOMIC DNA]</scope>
    <source>
        <strain evidence="9 10">WP4_2_2</strain>
    </source>
</reference>
<gene>
    <name evidence="9" type="ORF">F4827_005596</name>
</gene>
<comment type="caution">
    <text evidence="8">Lacks conserved residue(s) required for the propagation of feature annotation.</text>
</comment>